<dbReference type="SUPFAM" id="SSF81324">
    <property type="entry name" value="Voltage-gated potassium channels"/>
    <property type="match status" value="1"/>
</dbReference>
<dbReference type="Gene3D" id="1.20.120.350">
    <property type="entry name" value="Voltage-gated potassium channels. Chain C"/>
    <property type="match status" value="1"/>
</dbReference>
<dbReference type="Gene3D" id="1.10.287.70">
    <property type="match status" value="1"/>
</dbReference>
<dbReference type="GO" id="GO:0001508">
    <property type="term" value="P:action potential"/>
    <property type="evidence" value="ECO:0007669"/>
    <property type="project" value="TreeGrafter"/>
</dbReference>
<evidence type="ECO:0000256" key="4">
    <source>
        <dbReference type="ARBA" id="ARBA00022989"/>
    </source>
</evidence>
<proteinExistence type="predicted"/>
<feature type="transmembrane region" description="Helical" evidence="8">
    <location>
        <begin position="27"/>
        <end position="48"/>
    </location>
</feature>
<reference evidence="10 11" key="1">
    <citation type="submission" date="2019-05" db="EMBL/GenBank/DDBJ databases">
        <title>Thiomicrorhabdus sediminis sp. nov, a novel sulfur-oxidizing bacterium isolated from coastal sediment.</title>
        <authorList>
            <person name="Liu X."/>
        </authorList>
    </citation>
    <scope>NUCLEOTIDE SEQUENCE [LARGE SCALE GENOMIC DNA]</scope>
    <source>
        <strain evidence="10 11">G1</strain>
    </source>
</reference>
<comment type="subcellular location">
    <subcellularLocation>
        <location evidence="1">Membrane</location>
        <topology evidence="1">Multi-pass membrane protein</topology>
    </subcellularLocation>
</comment>
<gene>
    <name evidence="10" type="ORF">FE785_03980</name>
</gene>
<keyword evidence="5" id="KW-0406">Ion transport</keyword>
<feature type="transmembrane region" description="Helical" evidence="8">
    <location>
        <begin position="54"/>
        <end position="75"/>
    </location>
</feature>
<evidence type="ECO:0000256" key="6">
    <source>
        <dbReference type="ARBA" id="ARBA00023136"/>
    </source>
</evidence>
<keyword evidence="6 8" id="KW-0472">Membrane</keyword>
<keyword evidence="4 8" id="KW-1133">Transmembrane helix</keyword>
<dbReference type="EMBL" id="CP040602">
    <property type="protein sequence ID" value="QCU89857.1"/>
    <property type="molecule type" value="Genomic_DNA"/>
</dbReference>
<dbReference type="AlphaFoldDB" id="A0A4P9K6J2"/>
<keyword evidence="2" id="KW-0813">Transport</keyword>
<dbReference type="InterPro" id="IPR027359">
    <property type="entry name" value="Volt_channel_dom_sf"/>
</dbReference>
<dbReference type="InterPro" id="IPR028325">
    <property type="entry name" value="VG_K_chnl"/>
</dbReference>
<organism evidence="10 11">
    <name type="scientific">Thiomicrorhabdus sediminis</name>
    <dbReference type="NCBI Taxonomy" id="2580412"/>
    <lineage>
        <taxon>Bacteria</taxon>
        <taxon>Pseudomonadati</taxon>
        <taxon>Pseudomonadota</taxon>
        <taxon>Gammaproteobacteria</taxon>
        <taxon>Thiotrichales</taxon>
        <taxon>Piscirickettsiaceae</taxon>
        <taxon>Thiomicrorhabdus</taxon>
    </lineage>
</organism>
<evidence type="ECO:0000256" key="1">
    <source>
        <dbReference type="ARBA" id="ARBA00004141"/>
    </source>
</evidence>
<evidence type="ECO:0000256" key="7">
    <source>
        <dbReference type="ARBA" id="ARBA00023303"/>
    </source>
</evidence>
<keyword evidence="11" id="KW-1185">Reference proteome</keyword>
<sequence length="277" mass="32073">MMRINALLGVAGVNPTENRQARRIGRAFEYLVLIALFVVFAQLLMLYSHQLDDANWLTNLVWLVFFLELVVNLYFVNNRVLYLKENWLNIAIVVAAFPWWEWGSDWATIIRSLRLVLFIRFFTGFFSDLVQIMGRNRFGQILVVFAFIIIAAGGLFAFLEDRTFHEGIWYALVTITTVGYGDVVPVSDEGRIFGMVLILFGVVFFSLVTANISAFLIGSEQRQLERDILNYMKQTDQRLAAQQERNQKHVEHIVKHMSDEISELKKEIKALKNDLNR</sequence>
<accession>A0A4P9K6J2</accession>
<evidence type="ECO:0000256" key="3">
    <source>
        <dbReference type="ARBA" id="ARBA00022692"/>
    </source>
</evidence>
<evidence type="ECO:0000313" key="11">
    <source>
        <dbReference type="Proteomes" id="UP000304864"/>
    </source>
</evidence>
<dbReference type="GO" id="GO:0008076">
    <property type="term" value="C:voltage-gated potassium channel complex"/>
    <property type="evidence" value="ECO:0007669"/>
    <property type="project" value="InterPro"/>
</dbReference>
<feature type="transmembrane region" description="Helical" evidence="8">
    <location>
        <begin position="192"/>
        <end position="217"/>
    </location>
</feature>
<feature type="transmembrane region" description="Helical" evidence="8">
    <location>
        <begin position="138"/>
        <end position="159"/>
    </location>
</feature>
<dbReference type="OrthoDB" id="9799090at2"/>
<evidence type="ECO:0000313" key="10">
    <source>
        <dbReference type="EMBL" id="QCU89857.1"/>
    </source>
</evidence>
<dbReference type="Proteomes" id="UP000304864">
    <property type="component" value="Chromosome"/>
</dbReference>
<dbReference type="PANTHER" id="PTHR11537:SF254">
    <property type="entry name" value="POTASSIUM VOLTAGE-GATED CHANNEL PROTEIN SHAB"/>
    <property type="match status" value="1"/>
</dbReference>
<dbReference type="PRINTS" id="PR00169">
    <property type="entry name" value="KCHANNEL"/>
</dbReference>
<evidence type="ECO:0000256" key="2">
    <source>
        <dbReference type="ARBA" id="ARBA00022448"/>
    </source>
</evidence>
<keyword evidence="3 8" id="KW-0812">Transmembrane</keyword>
<keyword evidence="7 10" id="KW-0407">Ion channel</keyword>
<dbReference type="KEGG" id="thig:FE785_03980"/>
<dbReference type="Pfam" id="PF07885">
    <property type="entry name" value="Ion_trans_2"/>
    <property type="match status" value="1"/>
</dbReference>
<evidence type="ECO:0000259" key="9">
    <source>
        <dbReference type="Pfam" id="PF07885"/>
    </source>
</evidence>
<evidence type="ECO:0000256" key="5">
    <source>
        <dbReference type="ARBA" id="ARBA00023065"/>
    </source>
</evidence>
<dbReference type="InterPro" id="IPR013099">
    <property type="entry name" value="K_chnl_dom"/>
</dbReference>
<dbReference type="GO" id="GO:0005249">
    <property type="term" value="F:voltage-gated potassium channel activity"/>
    <property type="evidence" value="ECO:0007669"/>
    <property type="project" value="InterPro"/>
</dbReference>
<protein>
    <submittedName>
        <fullName evidence="10">Potassium channel family protein</fullName>
    </submittedName>
</protein>
<name>A0A4P9K6J2_9GAMM</name>
<evidence type="ECO:0000256" key="8">
    <source>
        <dbReference type="SAM" id="Phobius"/>
    </source>
</evidence>
<dbReference type="PANTHER" id="PTHR11537">
    <property type="entry name" value="VOLTAGE-GATED POTASSIUM CHANNEL"/>
    <property type="match status" value="1"/>
</dbReference>
<feature type="domain" description="Potassium channel" evidence="9">
    <location>
        <begin position="145"/>
        <end position="216"/>
    </location>
</feature>